<protein>
    <submittedName>
        <fullName evidence="2">Saccharopine dehydrogenase NADP-binding domain-containing protein</fullName>
    </submittedName>
</protein>
<evidence type="ECO:0000313" key="3">
    <source>
        <dbReference type="Proteomes" id="UP000515512"/>
    </source>
</evidence>
<dbReference type="Gene3D" id="3.40.50.720">
    <property type="entry name" value="NAD(P)-binding Rossmann-like Domain"/>
    <property type="match status" value="1"/>
</dbReference>
<dbReference type="SUPFAM" id="SSF51735">
    <property type="entry name" value="NAD(P)-binding Rossmann-fold domains"/>
    <property type="match status" value="1"/>
</dbReference>
<dbReference type="InterPro" id="IPR005097">
    <property type="entry name" value="Sacchrp_dh_NADP-bd"/>
</dbReference>
<dbReference type="PANTHER" id="PTHR12286">
    <property type="entry name" value="SACCHAROPINE DEHYDROGENASE-LIKE OXIDOREDUCTASE"/>
    <property type="match status" value="1"/>
</dbReference>
<dbReference type="Pfam" id="PF03435">
    <property type="entry name" value="Sacchrp_dh_NADP"/>
    <property type="match status" value="1"/>
</dbReference>
<proteinExistence type="predicted"/>
<dbReference type="KEGG" id="nhu:H0264_23185"/>
<dbReference type="EMBL" id="CP059399">
    <property type="protein sequence ID" value="QLY28286.1"/>
    <property type="molecule type" value="Genomic_DNA"/>
</dbReference>
<dbReference type="GO" id="GO:0009247">
    <property type="term" value="P:glycolipid biosynthetic process"/>
    <property type="evidence" value="ECO:0007669"/>
    <property type="project" value="TreeGrafter"/>
</dbReference>
<dbReference type="InterPro" id="IPR036291">
    <property type="entry name" value="NAD(P)-bd_dom_sf"/>
</dbReference>
<evidence type="ECO:0000259" key="1">
    <source>
        <dbReference type="Pfam" id="PF03435"/>
    </source>
</evidence>
<dbReference type="Proteomes" id="UP000515512">
    <property type="component" value="Chromosome"/>
</dbReference>
<reference evidence="2 3" key="1">
    <citation type="submission" date="2020-07" db="EMBL/GenBank/DDBJ databases">
        <authorList>
            <person name="Zhuang K."/>
            <person name="Ran Y."/>
        </authorList>
    </citation>
    <scope>NUCLEOTIDE SEQUENCE [LARGE SCALE GENOMIC DNA]</scope>
    <source>
        <strain evidence="2 3">WCH-YHL-001</strain>
    </source>
</reference>
<accession>A0A7D6YZF1</accession>
<gene>
    <name evidence="2" type="ORF">H0264_23185</name>
</gene>
<name>A0A7D6YZF1_9NOCA</name>
<dbReference type="PANTHER" id="PTHR12286:SF5">
    <property type="entry name" value="SACCHAROPINE DEHYDROGENASE-LIKE OXIDOREDUCTASE"/>
    <property type="match status" value="1"/>
</dbReference>
<sequence>MTGTQDRELDIVVFGATGFTGGLTTEYLAEHAPAGLRVGLAGRNPAKLAEVRTRLGGRAGAWPLLVADTTDPESLAALARRTKVVITTVGPYTEYGMPLVQACVEAGTDYCDLTGEPQFARRSADAFHKQATDTGARIVHSCGFDSIPSDLSVHALYEQAVADGAGELTDTTLVLRSLFGGASGGTLASGFAAAREMTIDPDVARIMADPYALSPQRAQEPERGAVRDGHATRASAIDPSLRRGWATTFFMGPYNTRIVRRSNAMRDWAYGREFRYREMQLLPLGPLSPVVSTAVATGINVTLGLLPALRLVPTSVVDLARRLMPLRPGMGPTRAMRERGFFRLETFTTTTTGRRYSVRFAMQGDPGYAATSCMLGESGITLALGAGLSPHGGVLTPAVAMGTALTERLRAAGATIEILRTP</sequence>
<keyword evidence="3" id="KW-1185">Reference proteome</keyword>
<evidence type="ECO:0000313" key="2">
    <source>
        <dbReference type="EMBL" id="QLY28286.1"/>
    </source>
</evidence>
<feature type="domain" description="Saccharopine dehydrogenase NADP binding" evidence="1">
    <location>
        <begin position="11"/>
        <end position="138"/>
    </location>
</feature>
<organism evidence="2 3">
    <name type="scientific">Nocardia huaxiensis</name>
    <dbReference type="NCBI Taxonomy" id="2755382"/>
    <lineage>
        <taxon>Bacteria</taxon>
        <taxon>Bacillati</taxon>
        <taxon>Actinomycetota</taxon>
        <taxon>Actinomycetes</taxon>
        <taxon>Mycobacteriales</taxon>
        <taxon>Nocardiaceae</taxon>
        <taxon>Nocardia</taxon>
    </lineage>
</organism>
<dbReference type="GO" id="GO:0005886">
    <property type="term" value="C:plasma membrane"/>
    <property type="evidence" value="ECO:0007669"/>
    <property type="project" value="TreeGrafter"/>
</dbReference>
<dbReference type="RefSeq" id="WP_181579494.1">
    <property type="nucleotide sequence ID" value="NZ_CP059399.1"/>
</dbReference>
<dbReference type="AlphaFoldDB" id="A0A7D6YZF1"/>
<dbReference type="InterPro" id="IPR051276">
    <property type="entry name" value="Saccharopine_DH-like_oxidrdct"/>
</dbReference>